<keyword evidence="2" id="KW-1185">Reference proteome</keyword>
<dbReference type="Proteomes" id="UP000287872">
    <property type="component" value="Unassembled WGS sequence"/>
</dbReference>
<evidence type="ECO:0000313" key="2">
    <source>
        <dbReference type="Proteomes" id="UP000287872"/>
    </source>
</evidence>
<protein>
    <submittedName>
        <fullName evidence="1">Uncharacterized protein</fullName>
    </submittedName>
</protein>
<comment type="caution">
    <text evidence="1">The sequence shown here is derived from an EMBL/GenBank/DDBJ whole genome shotgun (WGS) entry which is preliminary data.</text>
</comment>
<dbReference type="OrthoDB" id="9993274at2"/>
<organism evidence="1 2">
    <name type="scientific">Clostridium tagluense</name>
    <dbReference type="NCBI Taxonomy" id="360422"/>
    <lineage>
        <taxon>Bacteria</taxon>
        <taxon>Bacillati</taxon>
        <taxon>Bacillota</taxon>
        <taxon>Clostridia</taxon>
        <taxon>Eubacteriales</taxon>
        <taxon>Clostridiaceae</taxon>
        <taxon>Clostridium</taxon>
    </lineage>
</organism>
<evidence type="ECO:0000313" key="1">
    <source>
        <dbReference type="EMBL" id="GCD13243.1"/>
    </source>
</evidence>
<accession>A0A401UUL5</accession>
<sequence>MLYKDLEQRWKLSISGSMTTKLKGISEDEDFDSVFDSWYTDKFEMNDGKLQFVKRITDERFDVDEELLEDIKKVFEERYLKKIDKLKGNTVERLKKQKVQPATDKQMKYAKNLYKKVYGEAKGFDDKEYSKHEMVLIIGELVEMVDNMKEENRGECAVVELSNFRK</sequence>
<proteinExistence type="predicted"/>
<gene>
    <name evidence="1" type="ORF">Ctaglu_48660</name>
</gene>
<reference evidence="1 2" key="1">
    <citation type="submission" date="2018-11" db="EMBL/GenBank/DDBJ databases">
        <title>Genome sequencing and assembly of Clostridium tagluense strain A121.</title>
        <authorList>
            <person name="Murakami T."/>
            <person name="Segawa T."/>
            <person name="Shcherbakova V.A."/>
            <person name="Mori H."/>
            <person name="Yoshimura Y."/>
        </authorList>
    </citation>
    <scope>NUCLEOTIDE SEQUENCE [LARGE SCALE GENOMIC DNA]</scope>
    <source>
        <strain evidence="1 2">A121</strain>
    </source>
</reference>
<dbReference type="AlphaFoldDB" id="A0A401UUL5"/>
<dbReference type="RefSeq" id="WP_125006604.1">
    <property type="nucleotide sequence ID" value="NZ_BHYK01000075.1"/>
</dbReference>
<dbReference type="EMBL" id="BHYK01000075">
    <property type="protein sequence ID" value="GCD13243.1"/>
    <property type="molecule type" value="Genomic_DNA"/>
</dbReference>
<name>A0A401UUL5_9CLOT</name>